<name>A0ABP9TLM0_9MICC</name>
<dbReference type="Proteomes" id="UP001501257">
    <property type="component" value="Unassembled WGS sequence"/>
</dbReference>
<dbReference type="EMBL" id="BAABLK010000025">
    <property type="protein sequence ID" value="GAA5227011.1"/>
    <property type="molecule type" value="Genomic_DNA"/>
</dbReference>
<protein>
    <recommendedName>
        <fullName evidence="3">XRE family transcriptional regulator</fullName>
    </recommendedName>
</protein>
<evidence type="ECO:0000313" key="2">
    <source>
        <dbReference type="Proteomes" id="UP001501257"/>
    </source>
</evidence>
<evidence type="ECO:0008006" key="3">
    <source>
        <dbReference type="Google" id="ProtNLM"/>
    </source>
</evidence>
<evidence type="ECO:0000313" key="1">
    <source>
        <dbReference type="EMBL" id="GAA5227011.1"/>
    </source>
</evidence>
<proteinExistence type="predicted"/>
<accession>A0ABP9TLM0</accession>
<comment type="caution">
    <text evidence="1">The sequence shown here is derived from an EMBL/GenBank/DDBJ whole genome shotgun (WGS) entry which is preliminary data.</text>
</comment>
<keyword evidence="2" id="KW-1185">Reference proteome</keyword>
<sequence>MANELNKALGATLVTSLAGYTDRSNAYKWAKAGSAEPKPQAVTRLRFAHSMLTYLCENESIHVARAWFMGANPWLNYDTPIDAIREDNRKQVATAAEALVLDSHAA</sequence>
<gene>
    <name evidence="1" type="ORF">GCM10025778_15440</name>
</gene>
<reference evidence="2" key="1">
    <citation type="journal article" date="2019" name="Int. J. Syst. Evol. Microbiol.">
        <title>The Global Catalogue of Microorganisms (GCM) 10K type strain sequencing project: providing services to taxonomists for standard genome sequencing and annotation.</title>
        <authorList>
            <consortium name="The Broad Institute Genomics Platform"/>
            <consortium name="The Broad Institute Genome Sequencing Center for Infectious Disease"/>
            <person name="Wu L."/>
            <person name="Ma J."/>
        </authorList>
    </citation>
    <scope>NUCLEOTIDE SEQUENCE [LARGE SCALE GENOMIC DNA]</scope>
    <source>
        <strain evidence="2">JCM 18952</strain>
    </source>
</reference>
<organism evidence="1 2">
    <name type="scientific">Paeniglutamicibacter antarcticus</name>
    <dbReference type="NCBI Taxonomy" id="494023"/>
    <lineage>
        <taxon>Bacteria</taxon>
        <taxon>Bacillati</taxon>
        <taxon>Actinomycetota</taxon>
        <taxon>Actinomycetes</taxon>
        <taxon>Micrococcales</taxon>
        <taxon>Micrococcaceae</taxon>
        <taxon>Paeniglutamicibacter</taxon>
    </lineage>
</organism>